<evidence type="ECO:0000256" key="7">
    <source>
        <dbReference type="ARBA" id="ARBA00023157"/>
    </source>
</evidence>
<dbReference type="Gene3D" id="1.20.1250.20">
    <property type="entry name" value="MFS general substrate transporter like domains"/>
    <property type="match status" value="1"/>
</dbReference>
<feature type="transmembrane region" description="Helical" evidence="8">
    <location>
        <begin position="567"/>
        <end position="591"/>
    </location>
</feature>
<comment type="similarity">
    <text evidence="2 8">Belongs to the organo anion transporter (TC 2.A.60) family.</text>
</comment>
<dbReference type="InterPro" id="IPR002350">
    <property type="entry name" value="Kazal_dom"/>
</dbReference>
<evidence type="ECO:0000256" key="3">
    <source>
        <dbReference type="ARBA" id="ARBA00022475"/>
    </source>
</evidence>
<dbReference type="InterPro" id="IPR036058">
    <property type="entry name" value="Kazal_dom_sf"/>
</dbReference>
<keyword evidence="8" id="KW-0813">Transport</keyword>
<feature type="compositionally biased region" description="Basic and acidic residues" evidence="9">
    <location>
        <begin position="1"/>
        <end position="11"/>
    </location>
</feature>
<feature type="region of interest" description="Disordered" evidence="9">
    <location>
        <begin position="696"/>
        <end position="782"/>
    </location>
</feature>
<keyword evidence="3" id="KW-1003">Cell membrane</keyword>
<gene>
    <name evidence="12" type="ORF">AALO_G00228120</name>
</gene>
<feature type="compositionally biased region" description="Basic and acidic residues" evidence="9">
    <location>
        <begin position="744"/>
        <end position="758"/>
    </location>
</feature>
<comment type="caution">
    <text evidence="12">The sequence shown here is derived from an EMBL/GenBank/DDBJ whole genome shotgun (WGS) entry which is preliminary data.</text>
</comment>
<keyword evidence="7" id="KW-1015">Disulfide bond</keyword>
<dbReference type="GO" id="GO:0043252">
    <property type="term" value="P:sodium-independent organic anion transport"/>
    <property type="evidence" value="ECO:0007669"/>
    <property type="project" value="TreeGrafter"/>
</dbReference>
<keyword evidence="5 8" id="KW-1133">Transmembrane helix</keyword>
<dbReference type="Pfam" id="PF03137">
    <property type="entry name" value="OATP"/>
    <property type="match status" value="1"/>
</dbReference>
<feature type="domain" description="Major facilitator superfamily (MFS) profile" evidence="10">
    <location>
        <begin position="39"/>
        <end position="681"/>
    </location>
</feature>
<evidence type="ECO:0000256" key="5">
    <source>
        <dbReference type="ARBA" id="ARBA00022989"/>
    </source>
</evidence>
<name>A0AAV6G3J1_9TELE</name>
<accession>A0AAV6G3J1</accession>
<evidence type="ECO:0000259" key="10">
    <source>
        <dbReference type="PROSITE" id="PS50850"/>
    </source>
</evidence>
<feature type="transmembrane region" description="Helical" evidence="8">
    <location>
        <begin position="262"/>
        <end position="286"/>
    </location>
</feature>
<feature type="transmembrane region" description="Helical" evidence="8">
    <location>
        <begin position="657"/>
        <end position="680"/>
    </location>
</feature>
<dbReference type="AlphaFoldDB" id="A0AAV6G3J1"/>
<feature type="region of interest" description="Disordered" evidence="9">
    <location>
        <begin position="1"/>
        <end position="21"/>
    </location>
</feature>
<feature type="compositionally biased region" description="Polar residues" evidence="9">
    <location>
        <begin position="773"/>
        <end position="782"/>
    </location>
</feature>
<dbReference type="Proteomes" id="UP000823561">
    <property type="component" value="Chromosome 17"/>
</dbReference>
<dbReference type="PROSITE" id="PS50850">
    <property type="entry name" value="MFS"/>
    <property type="match status" value="1"/>
</dbReference>
<feature type="region of interest" description="Disordered" evidence="9">
    <location>
        <begin position="294"/>
        <end position="322"/>
    </location>
</feature>
<evidence type="ECO:0000313" key="13">
    <source>
        <dbReference type="Proteomes" id="UP000823561"/>
    </source>
</evidence>
<feature type="transmembrane region" description="Helical" evidence="8">
    <location>
        <begin position="418"/>
        <end position="438"/>
    </location>
</feature>
<feature type="transmembrane region" description="Helical" evidence="8">
    <location>
        <begin position="214"/>
        <end position="242"/>
    </location>
</feature>
<dbReference type="SUPFAM" id="SSF103473">
    <property type="entry name" value="MFS general substrate transporter"/>
    <property type="match status" value="1"/>
</dbReference>
<reference evidence="12 13" key="1">
    <citation type="submission" date="2020-10" db="EMBL/GenBank/DDBJ databases">
        <title>Chromosome-scale genome assembly of the Allis shad, Alosa alosa.</title>
        <authorList>
            <person name="Margot Z."/>
            <person name="Christophe K."/>
            <person name="Cabau C."/>
            <person name="Louis A."/>
            <person name="Berthelot C."/>
            <person name="Parey E."/>
            <person name="Roest Crollius H."/>
            <person name="Montfort J."/>
            <person name="Robinson-Rechavi M."/>
            <person name="Bucao C."/>
            <person name="Bouchez O."/>
            <person name="Gislard M."/>
            <person name="Lluch J."/>
            <person name="Milhes M."/>
            <person name="Lampietro C."/>
            <person name="Lopez Roques C."/>
            <person name="Donnadieu C."/>
            <person name="Braasch I."/>
            <person name="Desvignes T."/>
            <person name="Postlethwait J."/>
            <person name="Bobe J."/>
            <person name="Guiguen Y."/>
        </authorList>
    </citation>
    <scope>NUCLEOTIDE SEQUENCE [LARGE SCALE GENOMIC DNA]</scope>
    <source>
        <strain evidence="12">M-15738</strain>
        <tissue evidence="12">Blood</tissue>
    </source>
</reference>
<proteinExistence type="inferred from homology"/>
<keyword evidence="8" id="KW-0406">Ion transport</keyword>
<keyword evidence="13" id="KW-1185">Reference proteome</keyword>
<dbReference type="GO" id="GO:0015347">
    <property type="term" value="F:sodium-independent organic anion transmembrane transporter activity"/>
    <property type="evidence" value="ECO:0007669"/>
    <property type="project" value="TreeGrafter"/>
</dbReference>
<feature type="domain" description="Kazal-like" evidence="11">
    <location>
        <begin position="486"/>
        <end position="541"/>
    </location>
</feature>
<dbReference type="InterPro" id="IPR020846">
    <property type="entry name" value="MFS_dom"/>
</dbReference>
<dbReference type="Gene3D" id="3.30.60.30">
    <property type="match status" value="1"/>
</dbReference>
<feature type="compositionally biased region" description="Basic and acidic residues" evidence="9">
    <location>
        <begin position="710"/>
        <end position="721"/>
    </location>
</feature>
<evidence type="ECO:0000256" key="8">
    <source>
        <dbReference type="RuleBase" id="RU362056"/>
    </source>
</evidence>
<dbReference type="InterPro" id="IPR036259">
    <property type="entry name" value="MFS_trans_sf"/>
</dbReference>
<evidence type="ECO:0000256" key="2">
    <source>
        <dbReference type="ARBA" id="ARBA00009657"/>
    </source>
</evidence>
<sequence>MTAEGRPEGFKEPPSISGSASNVRVQAPTRCCAPSLKMFIGVLALCYFSKSLSGSYTKSTITQIERRFEIPSSTVGIIDGSFEMGNLLVITMVSYFGAKFHRPKIIGTGALLMAMGTFLMALPHFLMGRYDYETVALRTYGADNSTSSSPCSTTPSQGTISQPALGCQVGEEEGSPMWVMVLVGNIIRGIGEATIGPLGVAFIDDHARPENSAFYIGCLHTIAVIGPLFGYSLGSLCARLYVDIGFVNLDSVTITPQDSRWVGAWWLGYVVAGGLTFLTALPFWFLPRALPEDPRPPHTQDQNQDEEDQDPPALEPLNPHQEEETKTISEVAKDFLPSLKRLLTNKIYIFYMISNIVMFNAFVIVITYTPKFFEQQYGQSASKTNFLIGICSMPAVSLGIFLSGVIMKKFKLGLLGAARIALLTSIGGFLLTLPFFALSCRNLDVAGLTTPYSGSIVDGGLMSSAVDGGVVSSAVDGGVVSSAVAGGVVSSCNSACGCQQSQWDPVCGQDGVTYASPCLAGCSGTLGTGRNMTFHYCSCVQSSGLSLGNSSAVLGQCPRENACSTMFSIYLVLQGASFFVYCLGSTPMFIITLRSVEPELKSLSVGVFMLMLRVLGGIPAPMYFGALIDSTCLKWGTRRCGGRGACRFYDINTFRSLFLGMITGLRLLGYVLFWVAIVQIKRTLVKARRAQDIELQKAQGSQAEGQAANETERSSISERRPTNGSEKMSVIERRPTNGSEEMSIDDRHTASWNDKMDIDESNAANGCKKMNNSDKNLSQISD</sequence>
<keyword evidence="6 8" id="KW-0472">Membrane</keyword>
<feature type="transmembrane region" description="Helical" evidence="8">
    <location>
        <begin position="348"/>
        <end position="366"/>
    </location>
</feature>
<evidence type="ECO:0000259" key="11">
    <source>
        <dbReference type="PROSITE" id="PS51465"/>
    </source>
</evidence>
<dbReference type="EMBL" id="JADWDJ010000017">
    <property type="protein sequence ID" value="KAG5267982.1"/>
    <property type="molecule type" value="Genomic_DNA"/>
</dbReference>
<evidence type="ECO:0000313" key="12">
    <source>
        <dbReference type="EMBL" id="KAG5267982.1"/>
    </source>
</evidence>
<dbReference type="NCBIfam" id="TIGR00805">
    <property type="entry name" value="oat"/>
    <property type="match status" value="1"/>
</dbReference>
<feature type="transmembrane region" description="Helical" evidence="8">
    <location>
        <begin position="105"/>
        <end position="126"/>
    </location>
</feature>
<feature type="transmembrane region" description="Helical" evidence="8">
    <location>
        <begin position="603"/>
        <end position="624"/>
    </location>
</feature>
<dbReference type="GO" id="GO:0006811">
    <property type="term" value="P:monoatomic ion transport"/>
    <property type="evidence" value="ECO:0007669"/>
    <property type="project" value="UniProtKB-KW"/>
</dbReference>
<comment type="subcellular location">
    <subcellularLocation>
        <location evidence="1 8">Cell membrane</location>
        <topology evidence="1 8">Multi-pass membrane protein</topology>
    </subcellularLocation>
</comment>
<dbReference type="PANTHER" id="PTHR11388:SF133">
    <property type="entry name" value="SOLUTE CARRIER ORGANIC ANION TRANSPORTER FAMILY MEMBER"/>
    <property type="match status" value="1"/>
</dbReference>
<protein>
    <recommendedName>
        <fullName evidence="8">Solute carrier organic anion transporter family member</fullName>
    </recommendedName>
</protein>
<comment type="caution">
    <text evidence="8">Lacks conserved residue(s) required for the propagation of feature annotation.</text>
</comment>
<dbReference type="SUPFAM" id="SSF100895">
    <property type="entry name" value="Kazal-type serine protease inhibitors"/>
    <property type="match status" value="1"/>
</dbReference>
<dbReference type="InterPro" id="IPR004156">
    <property type="entry name" value="OATP"/>
</dbReference>
<dbReference type="PROSITE" id="PS51465">
    <property type="entry name" value="KAZAL_2"/>
    <property type="match status" value="1"/>
</dbReference>
<dbReference type="GO" id="GO:0016323">
    <property type="term" value="C:basolateral plasma membrane"/>
    <property type="evidence" value="ECO:0007669"/>
    <property type="project" value="TreeGrafter"/>
</dbReference>
<dbReference type="Pfam" id="PF07648">
    <property type="entry name" value="Kazal_2"/>
    <property type="match status" value="1"/>
</dbReference>
<evidence type="ECO:0000256" key="4">
    <source>
        <dbReference type="ARBA" id="ARBA00022692"/>
    </source>
</evidence>
<evidence type="ECO:0000256" key="9">
    <source>
        <dbReference type="SAM" id="MobiDB-lite"/>
    </source>
</evidence>
<organism evidence="12 13">
    <name type="scientific">Alosa alosa</name>
    <name type="common">allis shad</name>
    <dbReference type="NCBI Taxonomy" id="278164"/>
    <lineage>
        <taxon>Eukaryota</taxon>
        <taxon>Metazoa</taxon>
        <taxon>Chordata</taxon>
        <taxon>Craniata</taxon>
        <taxon>Vertebrata</taxon>
        <taxon>Euteleostomi</taxon>
        <taxon>Actinopterygii</taxon>
        <taxon>Neopterygii</taxon>
        <taxon>Teleostei</taxon>
        <taxon>Clupei</taxon>
        <taxon>Clupeiformes</taxon>
        <taxon>Clupeoidei</taxon>
        <taxon>Clupeidae</taxon>
        <taxon>Alosa</taxon>
    </lineage>
</organism>
<evidence type="ECO:0000256" key="6">
    <source>
        <dbReference type="ARBA" id="ARBA00023136"/>
    </source>
</evidence>
<feature type="transmembrane region" description="Helical" evidence="8">
    <location>
        <begin position="386"/>
        <end position="406"/>
    </location>
</feature>
<evidence type="ECO:0000256" key="1">
    <source>
        <dbReference type="ARBA" id="ARBA00004651"/>
    </source>
</evidence>
<keyword evidence="4 8" id="KW-0812">Transmembrane</keyword>
<dbReference type="PANTHER" id="PTHR11388">
    <property type="entry name" value="ORGANIC ANION TRANSPORTER"/>
    <property type="match status" value="1"/>
</dbReference>